<protein>
    <submittedName>
        <fullName evidence="2">SERTA domain-containing protein 3</fullName>
    </submittedName>
</protein>
<feature type="compositionally biased region" description="Pro residues" evidence="1">
    <location>
        <begin position="443"/>
        <end position="452"/>
    </location>
</feature>
<keyword evidence="3" id="KW-1185">Reference proteome</keyword>
<feature type="compositionally biased region" description="Pro residues" evidence="1">
    <location>
        <begin position="710"/>
        <end position="719"/>
    </location>
</feature>
<dbReference type="AlphaFoldDB" id="A0AAW0AUC9"/>
<feature type="region of interest" description="Disordered" evidence="1">
    <location>
        <begin position="136"/>
        <end position="178"/>
    </location>
</feature>
<evidence type="ECO:0000313" key="3">
    <source>
        <dbReference type="Proteomes" id="UP001383192"/>
    </source>
</evidence>
<dbReference type="EMBL" id="JAYKXP010000263">
    <property type="protein sequence ID" value="KAK7017061.1"/>
    <property type="molecule type" value="Genomic_DNA"/>
</dbReference>
<organism evidence="2 3">
    <name type="scientific">Paramarasmius palmivorus</name>
    <dbReference type="NCBI Taxonomy" id="297713"/>
    <lineage>
        <taxon>Eukaryota</taxon>
        <taxon>Fungi</taxon>
        <taxon>Dikarya</taxon>
        <taxon>Basidiomycota</taxon>
        <taxon>Agaricomycotina</taxon>
        <taxon>Agaricomycetes</taxon>
        <taxon>Agaricomycetidae</taxon>
        <taxon>Agaricales</taxon>
        <taxon>Marasmiineae</taxon>
        <taxon>Marasmiaceae</taxon>
        <taxon>Paramarasmius</taxon>
    </lineage>
</organism>
<dbReference type="Proteomes" id="UP001383192">
    <property type="component" value="Unassembled WGS sequence"/>
</dbReference>
<feature type="compositionally biased region" description="Low complexity" evidence="1">
    <location>
        <begin position="519"/>
        <end position="553"/>
    </location>
</feature>
<comment type="caution">
    <text evidence="2">The sequence shown here is derived from an EMBL/GenBank/DDBJ whole genome shotgun (WGS) entry which is preliminary data.</text>
</comment>
<evidence type="ECO:0000313" key="2">
    <source>
        <dbReference type="EMBL" id="KAK7017061.1"/>
    </source>
</evidence>
<feature type="region of interest" description="Disordered" evidence="1">
    <location>
        <begin position="399"/>
        <end position="731"/>
    </location>
</feature>
<accession>A0AAW0AUC9</accession>
<feature type="compositionally biased region" description="Low complexity" evidence="1">
    <location>
        <begin position="400"/>
        <end position="426"/>
    </location>
</feature>
<feature type="compositionally biased region" description="Low complexity" evidence="1">
    <location>
        <begin position="153"/>
        <end position="172"/>
    </location>
</feature>
<gene>
    <name evidence="2" type="primary">RBT1_52</name>
    <name evidence="2" type="ORF">VNI00_018714</name>
</gene>
<proteinExistence type="predicted"/>
<feature type="compositionally biased region" description="Polar residues" evidence="1">
    <location>
        <begin position="462"/>
        <end position="479"/>
    </location>
</feature>
<sequence length="902" mass="97531">MPADQEPSEEEIAAGFAAFHADTLEDVVIEPPIQVSGQSDVDYDQAMKDHEDLKKRYAFRAEQIARWLNYRRPARDPARKEPEALDRLLAKLSGVALPSRRKLPAFTVWAQAHPEIVEPLIKKRILELQEAQRVAGGEGSSDKASVEGSAANSTDAGTSAASVSGGSVATEAQQETKDADGELVVLEKKGKFIKKGKSAYVAVRQEVIRNAFNKLDPKTCQTWAETARTQATQKESEYIAAIKAPPPTDPASRQSAIERIPSFVQPVLDGMSEATGWSFTLLAGGPEPADGGRLNIISCHSGVTLGPKPLNFGAAAREGYKKYVIPLYANFLQRSYTVDECRRRAMPAGAPTLASIINEEADGVCLDTIVLPPKLPPGINTFPGSSKPKPYNAFTAPLPSVSATSSSSKTGTTQFPSHAAPSTTSGAPPPRKSAPTTARMKPGPQPPLPPTRPSSTLPASSQKSVHTGTTSTSISTQRSDPAPKDRSARYRLAGSGRVSTTTTTTIPSGSKDKHVTANRPRSASSPPSPSRPSNESPKPTPPRATRSPTRLSPITISSSPVVAAKGSGRPNSPINLDEEPTPTPLGPPLVIRTYKSPSRKRGRRQQVEQQDTQHVEETMSDEDVEMLDAVPDPKPDGYESDSVFYNAPAPSSSKPSKRRAVAQSISEPGKSRQAKKPRIESTISAPGPAAPKPKLSSLAPRKSKGASASAPPPPPPPPGSSTSYDVPTPPEAPDYVVRTLELARANGITEETRRLLRLYLRIDGAANFQGDGRLPSYRRPDCIGAWIARARAPKYRPDMSDLAGFYEDFLVWFKFCMPEWRKDEGKGIRLTRNPNGDWESLRITGRNGIVSFIPVVFWWWHALQSCPADTPRERQVKTLRVGQYEGVVDELIYCFTGLARNL</sequence>
<reference evidence="2 3" key="1">
    <citation type="submission" date="2024-01" db="EMBL/GenBank/DDBJ databases">
        <title>A draft genome for a cacao thread blight-causing isolate of Paramarasmius palmivorus.</title>
        <authorList>
            <person name="Baruah I.K."/>
            <person name="Bukari Y."/>
            <person name="Amoako-Attah I."/>
            <person name="Meinhardt L.W."/>
            <person name="Bailey B.A."/>
            <person name="Cohen S.P."/>
        </authorList>
    </citation>
    <scope>NUCLEOTIDE SEQUENCE [LARGE SCALE GENOMIC DNA]</scope>
    <source>
        <strain evidence="2 3">GH-12</strain>
    </source>
</reference>
<evidence type="ECO:0000256" key="1">
    <source>
        <dbReference type="SAM" id="MobiDB-lite"/>
    </source>
</evidence>
<name>A0AAW0AUC9_9AGAR</name>